<feature type="transmembrane region" description="Helical" evidence="6">
    <location>
        <begin position="79"/>
        <end position="98"/>
    </location>
</feature>
<dbReference type="PANTHER" id="PTHR37422:SF23">
    <property type="entry name" value="TEICHURONIC ACID BIOSYNTHESIS PROTEIN TUAE"/>
    <property type="match status" value="1"/>
</dbReference>
<dbReference type="Pfam" id="PF04932">
    <property type="entry name" value="Wzy_C"/>
    <property type="match status" value="1"/>
</dbReference>
<keyword evidence="3 6" id="KW-1133">Transmembrane helix</keyword>
<proteinExistence type="predicted"/>
<dbReference type="PATRIC" id="fig|42253.5.peg.2617"/>
<reference evidence="8 9" key="1">
    <citation type="journal article" date="2015" name="Proc. Natl. Acad. Sci. U.S.A.">
        <title>Expanded metabolic versatility of ubiquitous nitrite-oxidizing bacteria from the genus Nitrospira.</title>
        <authorList>
            <person name="Koch H."/>
            <person name="Lucker S."/>
            <person name="Albertsen M."/>
            <person name="Kitzinger K."/>
            <person name="Herbold C."/>
            <person name="Spieck E."/>
            <person name="Nielsen P.H."/>
            <person name="Wagner M."/>
            <person name="Daims H."/>
        </authorList>
    </citation>
    <scope>NUCLEOTIDE SEQUENCE [LARGE SCALE GENOMIC DNA]</scope>
    <source>
        <strain evidence="8 9">NSP M-1</strain>
    </source>
</reference>
<feature type="region of interest" description="Disordered" evidence="5">
    <location>
        <begin position="1"/>
        <end position="48"/>
    </location>
</feature>
<feature type="compositionally biased region" description="Basic and acidic residues" evidence="5">
    <location>
        <begin position="12"/>
        <end position="35"/>
    </location>
</feature>
<dbReference type="OrthoDB" id="185850at2"/>
<feature type="transmembrane region" description="Helical" evidence="6">
    <location>
        <begin position="238"/>
        <end position="269"/>
    </location>
</feature>
<dbReference type="STRING" id="42253.NITMOv2_2646"/>
<evidence type="ECO:0000259" key="7">
    <source>
        <dbReference type="Pfam" id="PF04932"/>
    </source>
</evidence>
<dbReference type="InterPro" id="IPR007016">
    <property type="entry name" value="O-antigen_ligase-rel_domated"/>
</dbReference>
<feature type="domain" description="O-antigen ligase-related" evidence="7">
    <location>
        <begin position="248"/>
        <end position="380"/>
    </location>
</feature>
<feature type="transmembrane region" description="Helical" evidence="6">
    <location>
        <begin position="407"/>
        <end position="426"/>
    </location>
</feature>
<feature type="transmembrane region" description="Helical" evidence="6">
    <location>
        <begin position="165"/>
        <end position="185"/>
    </location>
</feature>
<keyword evidence="2 6" id="KW-0812">Transmembrane</keyword>
<dbReference type="AlphaFoldDB" id="A0A0K2GDX9"/>
<feature type="transmembrane region" description="Helical" evidence="6">
    <location>
        <begin position="281"/>
        <end position="301"/>
    </location>
</feature>
<evidence type="ECO:0000256" key="2">
    <source>
        <dbReference type="ARBA" id="ARBA00022692"/>
    </source>
</evidence>
<evidence type="ECO:0000256" key="6">
    <source>
        <dbReference type="SAM" id="Phobius"/>
    </source>
</evidence>
<gene>
    <name evidence="8" type="ORF">NITMOv2_2646</name>
</gene>
<feature type="transmembrane region" description="Helical" evidence="6">
    <location>
        <begin position="364"/>
        <end position="387"/>
    </location>
</feature>
<feature type="transmembrane region" description="Helical" evidence="6">
    <location>
        <begin position="212"/>
        <end position="229"/>
    </location>
</feature>
<name>A0A0K2GDX9_NITMO</name>
<dbReference type="Proteomes" id="UP000069205">
    <property type="component" value="Chromosome"/>
</dbReference>
<feature type="compositionally biased region" description="Low complexity" evidence="5">
    <location>
        <begin position="36"/>
        <end position="48"/>
    </location>
</feature>
<dbReference type="KEGG" id="nmv:NITMOv2_2646"/>
<evidence type="ECO:0000313" key="9">
    <source>
        <dbReference type="Proteomes" id="UP000069205"/>
    </source>
</evidence>
<feature type="transmembrane region" description="Helical" evidence="6">
    <location>
        <begin position="141"/>
        <end position="158"/>
    </location>
</feature>
<evidence type="ECO:0000256" key="4">
    <source>
        <dbReference type="ARBA" id="ARBA00023136"/>
    </source>
</evidence>
<keyword evidence="9" id="KW-1185">Reference proteome</keyword>
<dbReference type="InterPro" id="IPR051533">
    <property type="entry name" value="WaaL-like"/>
</dbReference>
<sequence length="458" mass="49561">MPPDVPAAVSWLRERSDVRTPETRADEWWRPDRHGPPAGERAAAAGASPSSPVPFWALMGLTGVMLFSPQNYVPALAPFRPALVTAGAGIAAYAFDSWSRGRRLVEWTRPMKLIVALILWAAATVPLSIWPGGSVAVVTDAYLKAVVIFWLLSGVIGTKERLRQAAWLLTAMALGLGLFAVYNYATGEVFQSSAQERVLGNMASLTRNPNDLALMINLLVPLTVALFLGERPGLKRHLLLAAIGIEVSTVGLTYSRAGALTLGVIVLLYLWKLRGRPERSWLLGLVAALLLALPLVPASYFERLSTIASVDADRTGSSQERWSDMVIAAKIVAANPVVGAGIGMNTLAMREARGTGWAPVHNVYLEHAVDLGLPGLALFLLLLYSCLTLSRAAQRRYAELGWGRTRLLAEGLEISLIAYAVAAMFHPVSYHPYFYYMAGLALASWKIARGRANAEVPA</sequence>
<evidence type="ECO:0000256" key="5">
    <source>
        <dbReference type="SAM" id="MobiDB-lite"/>
    </source>
</evidence>
<keyword evidence="4 6" id="KW-0472">Membrane</keyword>
<comment type="subcellular location">
    <subcellularLocation>
        <location evidence="1">Membrane</location>
        <topology evidence="1">Multi-pass membrane protein</topology>
    </subcellularLocation>
</comment>
<evidence type="ECO:0000313" key="8">
    <source>
        <dbReference type="EMBL" id="ALA59059.1"/>
    </source>
</evidence>
<organism evidence="8 9">
    <name type="scientific">Nitrospira moscoviensis</name>
    <dbReference type="NCBI Taxonomy" id="42253"/>
    <lineage>
        <taxon>Bacteria</taxon>
        <taxon>Pseudomonadati</taxon>
        <taxon>Nitrospirota</taxon>
        <taxon>Nitrospiria</taxon>
        <taxon>Nitrospirales</taxon>
        <taxon>Nitrospiraceae</taxon>
        <taxon>Nitrospira</taxon>
    </lineage>
</organism>
<evidence type="ECO:0000256" key="3">
    <source>
        <dbReference type="ARBA" id="ARBA00022989"/>
    </source>
</evidence>
<dbReference type="PANTHER" id="PTHR37422">
    <property type="entry name" value="TEICHURONIC ACID BIOSYNTHESIS PROTEIN TUAE"/>
    <property type="match status" value="1"/>
</dbReference>
<accession>A0A0K2GDX9</accession>
<dbReference type="RefSeq" id="WP_053380139.1">
    <property type="nucleotide sequence ID" value="NZ_CP011801.1"/>
</dbReference>
<evidence type="ECO:0000256" key="1">
    <source>
        <dbReference type="ARBA" id="ARBA00004141"/>
    </source>
</evidence>
<dbReference type="EMBL" id="CP011801">
    <property type="protein sequence ID" value="ALA59059.1"/>
    <property type="molecule type" value="Genomic_DNA"/>
</dbReference>
<dbReference type="GO" id="GO:0016020">
    <property type="term" value="C:membrane"/>
    <property type="evidence" value="ECO:0007669"/>
    <property type="project" value="UniProtKB-SubCell"/>
</dbReference>
<feature type="transmembrane region" description="Helical" evidence="6">
    <location>
        <begin position="110"/>
        <end position="129"/>
    </location>
</feature>
<feature type="transmembrane region" description="Helical" evidence="6">
    <location>
        <begin position="322"/>
        <end position="344"/>
    </location>
</feature>
<protein>
    <submittedName>
        <fullName evidence="8">Putative O-antigen polymerase</fullName>
    </submittedName>
</protein>